<feature type="transmembrane region" description="Helical" evidence="6">
    <location>
        <begin position="239"/>
        <end position="257"/>
    </location>
</feature>
<organism evidence="8 9">
    <name type="scientific">Mesomycoplasma hyorhinis SK76</name>
    <dbReference type="NCBI Taxonomy" id="1118964"/>
    <lineage>
        <taxon>Bacteria</taxon>
        <taxon>Bacillati</taxon>
        <taxon>Mycoplasmatota</taxon>
        <taxon>Mycoplasmoidales</taxon>
        <taxon>Metamycoplasmataceae</taxon>
        <taxon>Mesomycoplasma</taxon>
    </lineage>
</organism>
<dbReference type="KEGG" id="mhs:MOS_059"/>
<evidence type="ECO:0000313" key="8">
    <source>
        <dbReference type="EMBL" id="AFX73991.1"/>
    </source>
</evidence>
<keyword evidence="3 6" id="KW-0812">Transmembrane</keyword>
<keyword evidence="2" id="KW-1003">Cell membrane</keyword>
<evidence type="ECO:0000256" key="2">
    <source>
        <dbReference type="ARBA" id="ARBA00022475"/>
    </source>
</evidence>
<comment type="subcellular location">
    <subcellularLocation>
        <location evidence="1">Cell membrane</location>
        <topology evidence="1">Multi-pass membrane protein</topology>
    </subcellularLocation>
</comment>
<evidence type="ECO:0000256" key="5">
    <source>
        <dbReference type="ARBA" id="ARBA00023136"/>
    </source>
</evidence>
<dbReference type="InterPro" id="IPR052159">
    <property type="entry name" value="Competence_DNA_uptake"/>
</dbReference>
<feature type="transmembrane region" description="Helical" evidence="6">
    <location>
        <begin position="323"/>
        <end position="341"/>
    </location>
</feature>
<evidence type="ECO:0000256" key="4">
    <source>
        <dbReference type="ARBA" id="ARBA00022989"/>
    </source>
</evidence>
<evidence type="ECO:0000256" key="1">
    <source>
        <dbReference type="ARBA" id="ARBA00004651"/>
    </source>
</evidence>
<dbReference type="PANTHER" id="PTHR30619:SF7">
    <property type="entry name" value="BETA-LACTAMASE DOMAIN PROTEIN"/>
    <property type="match status" value="1"/>
</dbReference>
<protein>
    <recommendedName>
        <fullName evidence="7">ComEC/Rec2-related protein domain-containing protein</fullName>
    </recommendedName>
</protein>
<feature type="transmembrane region" description="Helical" evidence="6">
    <location>
        <begin position="167"/>
        <end position="184"/>
    </location>
</feature>
<feature type="transmembrane region" description="Helical" evidence="6">
    <location>
        <begin position="191"/>
        <end position="208"/>
    </location>
</feature>
<dbReference type="AlphaFoldDB" id="A0AAI8FDI7"/>
<name>A0AAI8FDI7_MESHY</name>
<feature type="transmembrane region" description="Helical" evidence="6">
    <location>
        <begin position="144"/>
        <end position="161"/>
    </location>
</feature>
<evidence type="ECO:0000256" key="3">
    <source>
        <dbReference type="ARBA" id="ARBA00022692"/>
    </source>
</evidence>
<dbReference type="NCBIfam" id="TIGR00360">
    <property type="entry name" value="ComEC_N-term"/>
    <property type="match status" value="1"/>
</dbReference>
<reference evidence="8 9" key="1">
    <citation type="journal article" date="2013" name="Genome Announc.">
        <title>Complete Genome Sequence of Mycoplasma hyorhinis Strain SK76.</title>
        <authorList>
            <person name="Goodison S."/>
            <person name="Urquidi V."/>
            <person name="Kumar D."/>
            <person name="Reyes L."/>
            <person name="Rosser C.J."/>
        </authorList>
    </citation>
    <scope>NUCLEOTIDE SEQUENCE [LARGE SCALE GENOMIC DNA]</scope>
    <source>
        <strain evidence="8 9">SK76</strain>
    </source>
</reference>
<dbReference type="EMBL" id="CP003914">
    <property type="protein sequence ID" value="AFX73991.1"/>
    <property type="molecule type" value="Genomic_DNA"/>
</dbReference>
<evidence type="ECO:0000259" key="7">
    <source>
        <dbReference type="Pfam" id="PF03772"/>
    </source>
</evidence>
<dbReference type="NCBIfam" id="NF045979">
    <property type="entry name" value="ComEC_MAG0480"/>
    <property type="match status" value="1"/>
</dbReference>
<sequence>MGVIFKFNGYNIFLKDKNLNIYDKIFISGTVTKITNKSTNFNIENYLKSFHTFFEIKTLNSFKIITRDEGWRNNIFKFLSSGNFNYSKIFPVALLGENFILDNDFIANLKQLNIYHIFVISGFHLGFLRLFIFKILKFLKINNLFSNIIFVILLSLINYILNFPISFLRATLFFVLSLVNKVFLKNKFKNFEILSFVAIIFILWNPLVIYSFSYIFTFLITLVLLYCLYLKIENKLIKNFISTVIVHIFASILLLFFNEKYNIFSYLNSLIFLPFAIFIYVIGWLFIWEKNLLDFIAQHLLWIIEKIANFQIYIQLIKLNFTTIFICYIIFSICFLSMELTHISRRKKLNKFLLNS</sequence>
<dbReference type="Proteomes" id="UP000009399">
    <property type="component" value="Chromosome"/>
</dbReference>
<feature type="domain" description="ComEC/Rec2-related protein" evidence="7">
    <location>
        <begin position="94"/>
        <end position="337"/>
    </location>
</feature>
<evidence type="ECO:0000256" key="6">
    <source>
        <dbReference type="SAM" id="Phobius"/>
    </source>
</evidence>
<feature type="transmembrane region" description="Helical" evidence="6">
    <location>
        <begin position="114"/>
        <end position="132"/>
    </location>
</feature>
<feature type="transmembrane region" description="Helical" evidence="6">
    <location>
        <begin position="263"/>
        <end position="288"/>
    </location>
</feature>
<dbReference type="InterPro" id="IPR004477">
    <property type="entry name" value="ComEC_N"/>
</dbReference>
<dbReference type="GO" id="GO:0005886">
    <property type="term" value="C:plasma membrane"/>
    <property type="evidence" value="ECO:0007669"/>
    <property type="project" value="UniProtKB-SubCell"/>
</dbReference>
<evidence type="ECO:0000313" key="9">
    <source>
        <dbReference type="Proteomes" id="UP000009399"/>
    </source>
</evidence>
<dbReference type="Pfam" id="PF03772">
    <property type="entry name" value="Competence"/>
    <property type="match status" value="1"/>
</dbReference>
<accession>A0AAI8FDI7</accession>
<gene>
    <name evidence="8" type="ORF">MOS_059</name>
</gene>
<keyword evidence="4 6" id="KW-1133">Transmembrane helix</keyword>
<proteinExistence type="predicted"/>
<dbReference type="PANTHER" id="PTHR30619">
    <property type="entry name" value="DNA INTERNALIZATION/COMPETENCE PROTEIN COMEC/REC2"/>
    <property type="match status" value="1"/>
</dbReference>
<keyword evidence="5 6" id="KW-0472">Membrane</keyword>